<proteinExistence type="inferred from homology"/>
<reference evidence="12 13" key="1">
    <citation type="submission" date="2015-07" db="EMBL/GenBank/DDBJ databases">
        <title>High-quality genome of monoxenous trypanosomatid Leptomonas pyrrhocoris.</title>
        <authorList>
            <person name="Flegontov P."/>
            <person name="Butenko A."/>
            <person name="Firsov S."/>
            <person name="Vlcek C."/>
            <person name="Logacheva M.D."/>
            <person name="Field M."/>
            <person name="Filatov D."/>
            <person name="Flegontova O."/>
            <person name="Gerasimov E."/>
            <person name="Jackson A.P."/>
            <person name="Kelly S."/>
            <person name="Opperdoes F."/>
            <person name="O'Reilly A."/>
            <person name="Votypka J."/>
            <person name="Yurchenko V."/>
            <person name="Lukes J."/>
        </authorList>
    </citation>
    <scope>NUCLEOTIDE SEQUENCE [LARGE SCALE GENOMIC DNA]</scope>
    <source>
        <strain evidence="12">H10</strain>
    </source>
</reference>
<comment type="similarity">
    <text evidence="2">Belongs to the SWEET sugar transporter family.</text>
</comment>
<organism evidence="12 13">
    <name type="scientific">Leptomonas pyrrhocoris</name>
    <name type="common">Firebug parasite</name>
    <dbReference type="NCBI Taxonomy" id="157538"/>
    <lineage>
        <taxon>Eukaryota</taxon>
        <taxon>Discoba</taxon>
        <taxon>Euglenozoa</taxon>
        <taxon>Kinetoplastea</taxon>
        <taxon>Metakinetoplastina</taxon>
        <taxon>Trypanosomatida</taxon>
        <taxon>Trypanosomatidae</taxon>
        <taxon>Leishmaniinae</taxon>
        <taxon>Leptomonas</taxon>
    </lineage>
</organism>
<dbReference type="PANTHER" id="PTHR10791:SF30">
    <property type="entry name" value="SUGAR TRANSPORTER SWEET1"/>
    <property type="match status" value="1"/>
</dbReference>
<feature type="transmembrane region" description="Helical" evidence="10">
    <location>
        <begin position="104"/>
        <end position="121"/>
    </location>
</feature>
<evidence type="ECO:0000313" key="12">
    <source>
        <dbReference type="EMBL" id="KPA81554.1"/>
    </source>
</evidence>
<evidence type="ECO:0000256" key="8">
    <source>
        <dbReference type="ARBA" id="ARBA00022989"/>
    </source>
</evidence>
<name>A0A0N0DWG9_LEPPY</name>
<evidence type="ECO:0000256" key="7">
    <source>
        <dbReference type="ARBA" id="ARBA00022737"/>
    </source>
</evidence>
<feature type="transmembrane region" description="Helical" evidence="10">
    <location>
        <begin position="27"/>
        <end position="47"/>
    </location>
</feature>
<keyword evidence="3" id="KW-0813">Transport</keyword>
<evidence type="ECO:0000256" key="3">
    <source>
        <dbReference type="ARBA" id="ARBA00022448"/>
    </source>
</evidence>
<evidence type="ECO:0000256" key="4">
    <source>
        <dbReference type="ARBA" id="ARBA00022475"/>
    </source>
</evidence>
<keyword evidence="7" id="KW-0677">Repeat</keyword>
<keyword evidence="5" id="KW-0762">Sugar transport</keyword>
<feature type="chain" id="PRO_5005846956" evidence="11">
    <location>
        <begin position="18"/>
        <end position="244"/>
    </location>
</feature>
<dbReference type="GO" id="GO:0005886">
    <property type="term" value="C:plasma membrane"/>
    <property type="evidence" value="ECO:0007669"/>
    <property type="project" value="UniProtKB-SubCell"/>
</dbReference>
<keyword evidence="13" id="KW-1185">Reference proteome</keyword>
<dbReference type="GO" id="GO:0051119">
    <property type="term" value="F:sugar transmembrane transporter activity"/>
    <property type="evidence" value="ECO:0007669"/>
    <property type="project" value="InterPro"/>
</dbReference>
<dbReference type="InterPro" id="IPR047664">
    <property type="entry name" value="SWEET"/>
</dbReference>
<dbReference type="AlphaFoldDB" id="A0A0N0DWG9"/>
<feature type="signal peptide" evidence="11">
    <location>
        <begin position="1"/>
        <end position="17"/>
    </location>
</feature>
<evidence type="ECO:0000256" key="6">
    <source>
        <dbReference type="ARBA" id="ARBA00022692"/>
    </source>
</evidence>
<dbReference type="GeneID" id="26904189"/>
<dbReference type="EMBL" id="LGTL01000006">
    <property type="protein sequence ID" value="KPA81554.1"/>
    <property type="molecule type" value="Genomic_DNA"/>
</dbReference>
<keyword evidence="8 10" id="KW-1133">Transmembrane helix</keyword>
<keyword evidence="9 10" id="KW-0472">Membrane</keyword>
<evidence type="ECO:0000256" key="1">
    <source>
        <dbReference type="ARBA" id="ARBA00004651"/>
    </source>
</evidence>
<comment type="subcellular location">
    <subcellularLocation>
        <location evidence="1">Cell membrane</location>
        <topology evidence="1">Multi-pass membrane protein</topology>
    </subcellularLocation>
</comment>
<evidence type="ECO:0000256" key="11">
    <source>
        <dbReference type="SAM" id="SignalP"/>
    </source>
</evidence>
<dbReference type="RefSeq" id="XP_015659993.1">
    <property type="nucleotide sequence ID" value="XM_015801373.1"/>
</dbReference>
<keyword evidence="4" id="KW-1003">Cell membrane</keyword>
<evidence type="ECO:0000256" key="2">
    <source>
        <dbReference type="ARBA" id="ARBA00007809"/>
    </source>
</evidence>
<keyword evidence="11" id="KW-0732">Signal</keyword>
<accession>A0A0N0DWG9</accession>
<dbReference type="InterPro" id="IPR004316">
    <property type="entry name" value="SWEET_rpt"/>
</dbReference>
<evidence type="ECO:0000256" key="5">
    <source>
        <dbReference type="ARBA" id="ARBA00022597"/>
    </source>
</evidence>
<evidence type="ECO:0000313" key="13">
    <source>
        <dbReference type="Proteomes" id="UP000037923"/>
    </source>
</evidence>
<protein>
    <submittedName>
        <fullName evidence="12">Uncharacterized protein</fullName>
    </submittedName>
</protein>
<feature type="transmembrane region" description="Helical" evidence="10">
    <location>
        <begin position="67"/>
        <end position="92"/>
    </location>
</feature>
<dbReference type="Gene3D" id="1.20.1280.290">
    <property type="match status" value="2"/>
</dbReference>
<evidence type="ECO:0000256" key="9">
    <source>
        <dbReference type="ARBA" id="ARBA00023136"/>
    </source>
</evidence>
<comment type="caution">
    <text evidence="12">The sequence shown here is derived from an EMBL/GenBank/DDBJ whole genome shotgun (WGS) entry which is preliminary data.</text>
</comment>
<gene>
    <name evidence="12" type="ORF">ABB37_03898</name>
</gene>
<sequence length="244" mass="27252">MTITFFCAVFLNCNVWAMYGAQITAAPVIICNTIGGAIAAYCILTFLTVARIEEKSGRVLQSTTYRLALMTTLFTCLLVVCIMILMLCLMNFKSLFLSSQLNGIMGGFCSVFMLSSPLGMAKDIIKSKNAESLQPVTVASATVNSILWTLYGVLRLDIYIALPNALCTLACFFQIFLLMRYGRHPSMLLTVMMGEPTMHTDATVAETEMMSRKLTIVLPRRREQYSLRFQQKKIRGRKGKRGKT</sequence>
<keyword evidence="6 10" id="KW-0812">Transmembrane</keyword>
<dbReference type="Pfam" id="PF03083">
    <property type="entry name" value="MtN3_slv"/>
    <property type="match status" value="1"/>
</dbReference>
<dbReference type="VEuPathDB" id="TriTrypDB:LpyrH10_06_2680"/>
<evidence type="ECO:0000256" key="10">
    <source>
        <dbReference type="SAM" id="Phobius"/>
    </source>
</evidence>
<dbReference type="OrthoDB" id="409725at2759"/>
<dbReference type="PANTHER" id="PTHR10791">
    <property type="entry name" value="RAG1-ACTIVATING PROTEIN 1"/>
    <property type="match status" value="1"/>
</dbReference>
<feature type="transmembrane region" description="Helical" evidence="10">
    <location>
        <begin position="160"/>
        <end position="179"/>
    </location>
</feature>
<dbReference type="Proteomes" id="UP000037923">
    <property type="component" value="Unassembled WGS sequence"/>
</dbReference>